<keyword evidence="4" id="KW-1185">Reference proteome</keyword>
<evidence type="ECO:0000256" key="1">
    <source>
        <dbReference type="SAM" id="SignalP"/>
    </source>
</evidence>
<evidence type="ECO:0000313" key="4">
    <source>
        <dbReference type="Proteomes" id="UP001161391"/>
    </source>
</evidence>
<dbReference type="RefSeq" id="WP_284390281.1">
    <property type="nucleotide sequence ID" value="NZ_BSNK01000002.1"/>
</dbReference>
<dbReference type="EMBL" id="BSNK01000002">
    <property type="protein sequence ID" value="GLQ24145.1"/>
    <property type="molecule type" value="Genomic_DNA"/>
</dbReference>
<evidence type="ECO:0000313" key="3">
    <source>
        <dbReference type="EMBL" id="GLQ24145.1"/>
    </source>
</evidence>
<reference evidence="3" key="1">
    <citation type="journal article" date="2014" name="Int. J. Syst. Evol. Microbiol.">
        <title>Complete genome of a new Firmicutes species belonging to the dominant human colonic microbiota ('Ruminococcus bicirculans') reveals two chromosomes and a selective capacity to utilize plant glucans.</title>
        <authorList>
            <consortium name="NISC Comparative Sequencing Program"/>
            <person name="Wegmann U."/>
            <person name="Louis P."/>
            <person name="Goesmann A."/>
            <person name="Henrissat B."/>
            <person name="Duncan S.H."/>
            <person name="Flint H.J."/>
        </authorList>
    </citation>
    <scope>NUCLEOTIDE SEQUENCE</scope>
    <source>
        <strain evidence="3">NBRC 108219</strain>
    </source>
</reference>
<sequence length="122" mass="12598">MTTLLKTGALSLAALSFAACTTTGNVERNAAYGAAAGAVAGAIIGNNTGNSNAGDGALIGAGVGAIAGGIYGHSKDGKQGTPTTQAPMLDKSTRYFDENTRRYYYFERGTSRTFYENGERRS</sequence>
<dbReference type="InterPro" id="IPR039567">
    <property type="entry name" value="Gly-zipper"/>
</dbReference>
<feature type="signal peptide" evidence="1">
    <location>
        <begin position="1"/>
        <end position="18"/>
    </location>
</feature>
<keyword evidence="1" id="KW-0732">Signal</keyword>
<protein>
    <submittedName>
        <fullName evidence="3">Outer membrane protein</fullName>
    </submittedName>
</protein>
<name>A0ABQ5VAR8_9PROT</name>
<organism evidence="3 4">
    <name type="scientific">Algimonas ampicilliniresistens</name>
    <dbReference type="NCBI Taxonomy" id="1298735"/>
    <lineage>
        <taxon>Bacteria</taxon>
        <taxon>Pseudomonadati</taxon>
        <taxon>Pseudomonadota</taxon>
        <taxon>Alphaproteobacteria</taxon>
        <taxon>Maricaulales</taxon>
        <taxon>Robiginitomaculaceae</taxon>
        <taxon>Algimonas</taxon>
    </lineage>
</organism>
<dbReference type="Pfam" id="PF13488">
    <property type="entry name" value="Gly-zipper_Omp"/>
    <property type="match status" value="1"/>
</dbReference>
<reference evidence="3" key="2">
    <citation type="submission" date="2023-01" db="EMBL/GenBank/DDBJ databases">
        <title>Draft genome sequence of Algimonas ampicilliniresistens strain NBRC 108219.</title>
        <authorList>
            <person name="Sun Q."/>
            <person name="Mori K."/>
        </authorList>
    </citation>
    <scope>NUCLEOTIDE SEQUENCE</scope>
    <source>
        <strain evidence="3">NBRC 108219</strain>
    </source>
</reference>
<feature type="domain" description="Glycine zipper" evidence="2">
    <location>
        <begin position="33"/>
        <end position="76"/>
    </location>
</feature>
<proteinExistence type="predicted"/>
<dbReference type="PROSITE" id="PS51257">
    <property type="entry name" value="PROKAR_LIPOPROTEIN"/>
    <property type="match status" value="1"/>
</dbReference>
<feature type="chain" id="PRO_5046144598" evidence="1">
    <location>
        <begin position="19"/>
        <end position="122"/>
    </location>
</feature>
<comment type="caution">
    <text evidence="3">The sequence shown here is derived from an EMBL/GenBank/DDBJ whole genome shotgun (WGS) entry which is preliminary data.</text>
</comment>
<dbReference type="Proteomes" id="UP001161391">
    <property type="component" value="Unassembled WGS sequence"/>
</dbReference>
<evidence type="ECO:0000259" key="2">
    <source>
        <dbReference type="Pfam" id="PF13488"/>
    </source>
</evidence>
<accession>A0ABQ5VAR8</accession>
<gene>
    <name evidence="3" type="ORF">GCM10007853_20190</name>
</gene>